<dbReference type="EMBL" id="SNYO01000002">
    <property type="protein sequence ID" value="TDQ62884.1"/>
    <property type="molecule type" value="Genomic_DNA"/>
</dbReference>
<proteinExistence type="predicted"/>
<dbReference type="PANTHER" id="PTHR38479:SF2">
    <property type="entry name" value="WINGED HELIX DNA-BINDING DOMAIN-CONTAINING PROTEIN"/>
    <property type="match status" value="1"/>
</dbReference>
<reference evidence="1 2" key="1">
    <citation type="submission" date="2019-03" db="EMBL/GenBank/DDBJ databases">
        <title>Genomic Encyclopedia of Type Strains, Phase IV (KMG-IV): sequencing the most valuable type-strain genomes for metagenomic binning, comparative biology and taxonomic classification.</title>
        <authorList>
            <person name="Goeker M."/>
        </authorList>
    </citation>
    <scope>NUCLEOTIDE SEQUENCE [LARGE SCALE GENOMIC DNA]</scope>
    <source>
        <strain evidence="1 2">DSM 45775</strain>
    </source>
</reference>
<gene>
    <name evidence="1" type="ORF">EV188_102541</name>
</gene>
<name>A0A4R6VIE4_9PSEU</name>
<protein>
    <submittedName>
        <fullName evidence="1">Winged helix DNA-binding protein</fullName>
    </submittedName>
</protein>
<keyword evidence="2" id="KW-1185">Reference proteome</keyword>
<dbReference type="Proteomes" id="UP000295705">
    <property type="component" value="Unassembled WGS sequence"/>
</dbReference>
<dbReference type="InterPro" id="IPR009351">
    <property type="entry name" value="AlkZ-like"/>
</dbReference>
<dbReference type="PANTHER" id="PTHR38479">
    <property type="entry name" value="LMO0824 PROTEIN"/>
    <property type="match status" value="1"/>
</dbReference>
<evidence type="ECO:0000313" key="1">
    <source>
        <dbReference type="EMBL" id="TDQ62884.1"/>
    </source>
</evidence>
<organism evidence="1 2">
    <name type="scientific">Actinomycetospora succinea</name>
    <dbReference type="NCBI Taxonomy" id="663603"/>
    <lineage>
        <taxon>Bacteria</taxon>
        <taxon>Bacillati</taxon>
        <taxon>Actinomycetota</taxon>
        <taxon>Actinomycetes</taxon>
        <taxon>Pseudonocardiales</taxon>
        <taxon>Pseudonocardiaceae</taxon>
        <taxon>Actinomycetospora</taxon>
    </lineage>
</organism>
<dbReference type="GO" id="GO:0003677">
    <property type="term" value="F:DNA binding"/>
    <property type="evidence" value="ECO:0007669"/>
    <property type="project" value="UniProtKB-KW"/>
</dbReference>
<dbReference type="Pfam" id="PF06224">
    <property type="entry name" value="AlkZ-like"/>
    <property type="match status" value="1"/>
</dbReference>
<keyword evidence="1" id="KW-0238">DNA-binding</keyword>
<accession>A0A4R6VIE4</accession>
<dbReference type="AlphaFoldDB" id="A0A4R6VIE4"/>
<sequence length="368" mass="38858">MVETLTREQVMAHRIAAQGLHRDRPLGPLFSLGLQDSGPTARLALAARTDGEVDPVALGLVDGWTHRGAPHHHPPAERNGIAAAARPFDDADAGARLNWSGPEQRRVGIPAREAVDRAADALAEVVTEPITKGAASGAVTKLLPDALLRDCRPCACVHINEQLMRLSALPVGVGLDPTGKTLLLTPPPAGWERPVQGDPARAARLILDYLRVLGPAGPREVADFVGTSATAFAPAWEAALPGLVEVSVDGRKAWLPADDLDAALGAPEPDLVRFLPPWDPMLQARDRALLAPDEDVRKALYKIIGNPGALLADGEIVGTWRPKASGRKLTLEIAPVVPLAPDVRARLDDEAERVAAARGLTLAGLTGV</sequence>
<evidence type="ECO:0000313" key="2">
    <source>
        <dbReference type="Proteomes" id="UP000295705"/>
    </source>
</evidence>
<dbReference type="RefSeq" id="WP_166659794.1">
    <property type="nucleotide sequence ID" value="NZ_BAABHR010000041.1"/>
</dbReference>
<comment type="caution">
    <text evidence="1">The sequence shown here is derived from an EMBL/GenBank/DDBJ whole genome shotgun (WGS) entry which is preliminary data.</text>
</comment>